<protein>
    <recommendedName>
        <fullName evidence="14">Interphotoreceptor matrix proteoglycan 1</fullName>
    </recommendedName>
    <alternativeName>
        <fullName evidence="15">Sialoprotein associated with cones and rods</fullName>
    </alternativeName>
</protein>
<evidence type="ECO:0000313" key="20">
    <source>
        <dbReference type="Proteomes" id="UP000472272"/>
    </source>
</evidence>
<feature type="domain" description="SEA" evidence="18">
    <location>
        <begin position="206"/>
        <end position="322"/>
    </location>
</feature>
<evidence type="ECO:0000256" key="13">
    <source>
        <dbReference type="ARBA" id="ARBA00023290"/>
    </source>
</evidence>
<dbReference type="GO" id="GO:0030198">
    <property type="term" value="P:extracellular matrix organization"/>
    <property type="evidence" value="ECO:0007669"/>
    <property type="project" value="Ensembl"/>
</dbReference>
<dbReference type="PROSITE" id="PS50024">
    <property type="entry name" value="SEA"/>
    <property type="match status" value="2"/>
</dbReference>
<feature type="domain" description="SEA" evidence="18">
    <location>
        <begin position="520"/>
        <end position="633"/>
    </location>
</feature>
<proteinExistence type="predicted"/>
<dbReference type="GO" id="GO:0033165">
    <property type="term" value="C:interphotoreceptor matrix"/>
    <property type="evidence" value="ECO:0007669"/>
    <property type="project" value="UniProtKB-SubCell"/>
</dbReference>
<dbReference type="SMART" id="SM00200">
    <property type="entry name" value="SEA"/>
    <property type="match status" value="2"/>
</dbReference>
<dbReference type="Proteomes" id="UP000472272">
    <property type="component" value="Chromosome 3"/>
</dbReference>
<keyword evidence="9" id="KW-0730">Sialic acid</keyword>
<evidence type="ECO:0000256" key="2">
    <source>
        <dbReference type="ARBA" id="ARBA00004504"/>
    </source>
</evidence>
<keyword evidence="12" id="KW-0966">Cell projection</keyword>
<evidence type="ECO:0000256" key="1">
    <source>
        <dbReference type="ARBA" id="ARBA00004437"/>
    </source>
</evidence>
<comment type="subcellular location">
    <subcellularLocation>
        <location evidence="2">Cell projection</location>
        <location evidence="2">Cilium</location>
        <location evidence="2">Photoreceptor outer segment</location>
    </subcellularLocation>
    <subcellularLocation>
        <location evidence="1">Photoreceptor inner segment</location>
    </subcellularLocation>
    <subcellularLocation>
        <location evidence="3">Secreted</location>
        <location evidence="3">Extracellular space</location>
        <location evidence="3">Extracellular matrix</location>
        <location evidence="3">Interphotoreceptor matrix</location>
    </subcellularLocation>
</comment>
<dbReference type="InterPro" id="IPR000082">
    <property type="entry name" value="SEA_dom"/>
</dbReference>
<dbReference type="AlphaFoldDB" id="A0A670IJA6"/>
<evidence type="ECO:0000256" key="3">
    <source>
        <dbReference type="ARBA" id="ARBA00004593"/>
    </source>
</evidence>
<evidence type="ECO:0000256" key="6">
    <source>
        <dbReference type="ARBA" id="ARBA00022674"/>
    </source>
</evidence>
<dbReference type="Ensembl" id="ENSPMRT00000012504.1">
    <property type="protein sequence ID" value="ENSPMRP00000011704.1"/>
    <property type="gene ID" value="ENSPMRG00000007835.1"/>
</dbReference>
<feature type="region of interest" description="Disordered" evidence="17">
    <location>
        <begin position="19"/>
        <end position="40"/>
    </location>
</feature>
<evidence type="ECO:0000256" key="15">
    <source>
        <dbReference type="ARBA" id="ARBA00042018"/>
    </source>
</evidence>
<dbReference type="SUPFAM" id="SSF82671">
    <property type="entry name" value="SEA domain"/>
    <property type="match status" value="2"/>
</dbReference>
<reference evidence="19" key="2">
    <citation type="submission" date="2025-08" db="UniProtKB">
        <authorList>
            <consortium name="Ensembl"/>
        </authorList>
    </citation>
    <scope>IDENTIFICATION</scope>
</reference>
<accession>A0A670IJA6</accession>
<keyword evidence="6" id="KW-0358">Heparin-binding</keyword>
<name>A0A670IJA6_PODMU</name>
<evidence type="ECO:0000256" key="5">
    <source>
        <dbReference type="ARBA" id="ARBA00022530"/>
    </source>
</evidence>
<keyword evidence="5" id="KW-0272">Extracellular matrix</keyword>
<keyword evidence="20" id="KW-1185">Reference proteome</keyword>
<dbReference type="InterPro" id="IPR036364">
    <property type="entry name" value="SEA_dom_sf"/>
</dbReference>
<dbReference type="GO" id="GO:0001917">
    <property type="term" value="C:photoreceptor inner segment"/>
    <property type="evidence" value="ECO:0007669"/>
    <property type="project" value="UniProtKB-SubCell"/>
</dbReference>
<dbReference type="GO" id="GO:0008201">
    <property type="term" value="F:heparin binding"/>
    <property type="evidence" value="ECO:0007669"/>
    <property type="project" value="UniProtKB-KW"/>
</dbReference>
<evidence type="ECO:0000256" key="4">
    <source>
        <dbReference type="ARBA" id="ARBA00022525"/>
    </source>
</evidence>
<evidence type="ECO:0000256" key="14">
    <source>
        <dbReference type="ARBA" id="ARBA00040753"/>
    </source>
</evidence>
<dbReference type="GO" id="GO:0005540">
    <property type="term" value="F:hyaluronic acid binding"/>
    <property type="evidence" value="ECO:0007669"/>
    <property type="project" value="UniProtKB-KW"/>
</dbReference>
<dbReference type="GO" id="GO:0007601">
    <property type="term" value="P:visual perception"/>
    <property type="evidence" value="ECO:0007669"/>
    <property type="project" value="InterPro"/>
</dbReference>
<keyword evidence="13" id="KW-0373">Hyaluronic acid</keyword>
<keyword evidence="8" id="KW-0677">Repeat</keyword>
<keyword evidence="11" id="KW-0325">Glycoprotein</keyword>
<sequence>MYFFLFDFPLTETPNKMNRGEAKHLADASGSEKSERTTKRSKVSTIRRIFDMAKHRTKRSSFFPTGVKVCPQESVKQILASHQAYYRLRVCQEAVWEAFRIFLDRIPDASEYQNWVTACQRDTFCIFDIGKNFSNSQEHLEIIQRCSLFLSDRKEEISTEKTSENEFTFSIQDIGCCPSRMATHFLSCFSQEPKPEVPNIVPERPVEQMVEFSVTLTDQEYTPELSDPTSPQYQKLAEKFQLQMQKIFEKLAGFKEIRVLGFRSSSTVARYVINFEREESEVKGPADDISTISSNKIENEKGSISTEGEIPATKPRVTDLQQMVAMALQEDKSLSMDLGTLQFADATSSGWAVTDGDIPTGFDMGVQDIATELDTVDIMRPATISEDGSDEILAAITTIPYVIGSPALPTSLPEDDILGPTDQIILLPAVTTSGPSVVIDQSFEATSSGWAVTDGDIPTGFDMGVQDIATELDTVDIMRPATISEDGSGYYALPETLDMTPAPPLKYVTTSSMTTAAKGKELVVFFSLRVTNMRFSDDLFNRSSSEYKALEQQFMQLLLPYLQSNLTGFKQLEILNFRNGSVIVNSKMKFAKSVPYNITEAVHCVLEDFCDAAAQRLNLEIDSYSLDIEPADQADPCKFMGCDEFSQCVKNDWTKEADCLCKPGYVRRDGLPCRSLCEIEPHLCVNGGKCELVPGRGAVCREQWFMQDWEDPRRAPACHSNSTGLNGPVLCYAPVLSIEFLVPT</sequence>
<keyword evidence="4" id="KW-0964">Secreted</keyword>
<evidence type="ECO:0000256" key="9">
    <source>
        <dbReference type="ARBA" id="ARBA00022981"/>
    </source>
</evidence>
<dbReference type="GO" id="GO:0001750">
    <property type="term" value="C:photoreceptor outer segment"/>
    <property type="evidence" value="ECO:0007669"/>
    <property type="project" value="UniProtKB-SubCell"/>
</dbReference>
<organism evidence="19 20">
    <name type="scientific">Podarcis muralis</name>
    <name type="common">Wall lizard</name>
    <name type="synonym">Lacerta muralis</name>
    <dbReference type="NCBI Taxonomy" id="64176"/>
    <lineage>
        <taxon>Eukaryota</taxon>
        <taxon>Metazoa</taxon>
        <taxon>Chordata</taxon>
        <taxon>Craniata</taxon>
        <taxon>Vertebrata</taxon>
        <taxon>Euteleostomi</taxon>
        <taxon>Lepidosauria</taxon>
        <taxon>Squamata</taxon>
        <taxon>Bifurcata</taxon>
        <taxon>Unidentata</taxon>
        <taxon>Episquamata</taxon>
        <taxon>Laterata</taxon>
        <taxon>Lacertibaenia</taxon>
        <taxon>Lacertidae</taxon>
        <taxon>Podarcis</taxon>
    </lineage>
</organism>
<evidence type="ECO:0000256" key="7">
    <source>
        <dbReference type="ARBA" id="ARBA00022729"/>
    </source>
</evidence>
<dbReference type="Gene3D" id="3.30.70.960">
    <property type="entry name" value="SEA domain"/>
    <property type="match status" value="2"/>
</dbReference>
<comment type="function">
    <text evidence="16">Chondroitin sulfate-, heparin- and hyaluronan-binding protein. May serve to form a basic macromolecular scaffold comprising the insoluble interphotoreceptor matrix.</text>
</comment>
<reference evidence="19" key="3">
    <citation type="submission" date="2025-09" db="UniProtKB">
        <authorList>
            <consortium name="Ensembl"/>
        </authorList>
    </citation>
    <scope>IDENTIFICATION</scope>
</reference>
<dbReference type="InterPro" id="IPR039861">
    <property type="entry name" value="IMPG"/>
</dbReference>
<dbReference type="PANTHER" id="PTHR12199:SF3">
    <property type="entry name" value="INTERPHOTORECEPTOR MATRIX PROTEOGLYCAN 1"/>
    <property type="match status" value="1"/>
</dbReference>
<evidence type="ECO:0000256" key="11">
    <source>
        <dbReference type="ARBA" id="ARBA00023180"/>
    </source>
</evidence>
<evidence type="ECO:0000256" key="16">
    <source>
        <dbReference type="ARBA" id="ARBA00045407"/>
    </source>
</evidence>
<reference evidence="19 20" key="1">
    <citation type="journal article" date="2019" name="Proc. Natl. Acad. Sci. U.S.A.">
        <title>Regulatory changes in pterin and carotenoid genes underlie balanced color polymorphisms in the wall lizard.</title>
        <authorList>
            <person name="Andrade P."/>
            <person name="Pinho C."/>
            <person name="Perez I de Lanuza G."/>
            <person name="Afonso S."/>
            <person name="Brejcha J."/>
            <person name="Rubin C.J."/>
            <person name="Wallerman O."/>
            <person name="Pereira P."/>
            <person name="Sabatino S.J."/>
            <person name="Bellati A."/>
            <person name="Pellitteri-Rosa D."/>
            <person name="Bosakova Z."/>
            <person name="Bunikis I."/>
            <person name="Carretero M.A."/>
            <person name="Feiner N."/>
            <person name="Marsik P."/>
            <person name="Pauperio F."/>
            <person name="Salvi D."/>
            <person name="Soler L."/>
            <person name="While G.M."/>
            <person name="Uller T."/>
            <person name="Font E."/>
            <person name="Andersson L."/>
            <person name="Carneiro M."/>
        </authorList>
    </citation>
    <scope>NUCLEOTIDE SEQUENCE</scope>
</reference>
<evidence type="ECO:0000256" key="10">
    <source>
        <dbReference type="ARBA" id="ARBA00023170"/>
    </source>
</evidence>
<evidence type="ECO:0000256" key="8">
    <source>
        <dbReference type="ARBA" id="ARBA00022737"/>
    </source>
</evidence>
<keyword evidence="10" id="KW-0675">Receptor</keyword>
<gene>
    <name evidence="19" type="primary">IMPG1</name>
</gene>
<evidence type="ECO:0000259" key="18">
    <source>
        <dbReference type="PROSITE" id="PS50024"/>
    </source>
</evidence>
<dbReference type="OMA" id="VCQQETF"/>
<feature type="compositionally biased region" description="Basic and acidic residues" evidence="17">
    <location>
        <begin position="19"/>
        <end position="38"/>
    </location>
</feature>
<evidence type="ECO:0000256" key="12">
    <source>
        <dbReference type="ARBA" id="ARBA00023273"/>
    </source>
</evidence>
<dbReference type="PANTHER" id="PTHR12199">
    <property type="entry name" value="INTERPHOTORECEPTOR MATRIX PROTEOGLYCAN"/>
    <property type="match status" value="1"/>
</dbReference>
<dbReference type="Pfam" id="PF01390">
    <property type="entry name" value="SEA"/>
    <property type="match status" value="2"/>
</dbReference>
<evidence type="ECO:0000313" key="19">
    <source>
        <dbReference type="Ensembl" id="ENSPMRP00000011704.1"/>
    </source>
</evidence>
<dbReference type="GeneTree" id="ENSGT00530000063503"/>
<keyword evidence="7" id="KW-0732">Signal</keyword>
<evidence type="ECO:0000256" key="17">
    <source>
        <dbReference type="SAM" id="MobiDB-lite"/>
    </source>
</evidence>